<accession>A0A7T1T6F9</accession>
<feature type="transmembrane region" description="Helical" evidence="1">
    <location>
        <begin position="153"/>
        <end position="173"/>
    </location>
</feature>
<reference evidence="3" key="1">
    <citation type="submission" date="2020-02" db="EMBL/GenBank/DDBJ databases">
        <title>Streptomyces sp. ASO4wet.</title>
        <authorList>
            <person name="Risdian C."/>
            <person name="Landwehr W."/>
            <person name="Schupp P."/>
            <person name="Wink J."/>
        </authorList>
    </citation>
    <scope>NUCLEOTIDE SEQUENCE [LARGE SCALE GENOMIC DNA]</scope>
    <source>
        <strain evidence="3">ASO4wet</strain>
    </source>
</reference>
<feature type="transmembrane region" description="Helical" evidence="1">
    <location>
        <begin position="329"/>
        <end position="350"/>
    </location>
</feature>
<feature type="transmembrane region" description="Helical" evidence="1">
    <location>
        <begin position="589"/>
        <end position="608"/>
    </location>
</feature>
<proteinExistence type="predicted"/>
<feature type="transmembrane region" description="Helical" evidence="1">
    <location>
        <begin position="886"/>
        <end position="906"/>
    </location>
</feature>
<feature type="transmembrane region" description="Helical" evidence="1">
    <location>
        <begin position="362"/>
        <end position="382"/>
    </location>
</feature>
<dbReference type="Proteomes" id="UP000595046">
    <property type="component" value="Chromosome"/>
</dbReference>
<keyword evidence="3" id="KW-1185">Reference proteome</keyword>
<evidence type="ECO:0000256" key="1">
    <source>
        <dbReference type="SAM" id="Phobius"/>
    </source>
</evidence>
<sequence length="924" mass="94133">MEYNQPLAHCPYCLGPLGQGEQREGQADEPANCPYCALPLTGEAHEEVRRIDAELTGLEQRRAALYGRRQTLVAGLRAAAQSAARGASAQGGAPGGAFKAMPAHGPVPRSWTAGRAETSSYTARNVLLVLGGLLLTVAALAFTLLSWGSMGVGGRALVLGGLTLATLAVPLLLLRRKLVATAESVAAFGLALLALDAYALHEVALPYADGLGFTAASAALIAPLWAGYGLALPAPGLRLPLPFAVVVAQLPLPLWALTLDGTSDASVYTLALALLVTFAADVALAVSPQRDGMGTRATARPVRLTAAVAAVPVGALMMSVTLSQESNDVAAAARWSALQVVAAAVLLFAGQRQQARRLAIPLGMAAGLVLITALGGLVWALAGAEDTADPDWRMLVYLLCAMGLLGAVLVLRVARGRSAPQSAGLVVAAAVVQCVALVWVLVPVAEAVFGPLYFVTRAWEGPPLGTVRQDVGSHHEWTGSAATLPILLLLALSVPLIAGALDRKAGDGQRPGDDGALGPLKATGSPLSPRWVVPPVPVRSVLPVLFATVGATLPLALGLPYGPTVTVVAALAIGLLATAATVADATTGVTALVSGLALAGTATGWALAQQTATLAVLALLCGASAAAAAWSPKGGPGLRAALAASAVAYAAGLAGALAAALHFPAHQAAFAVLAVAVATVPAAALLDRGADATEPAARKAIAFAVECTGYATALVALLLCAPYPGTLWLALALSAVSAAGVALRPDRRPGAGHASAALLVLATWVRLFASDISTPEAYTLPVSAALLLIGWLRRRRSGSGAGSAARVSSWWAYGGGLTFTFVPSLVMVLSDPYWLRPLLLGTGALGTTLAGARWRTQAPLLLGGVTLAAVGAHELAPYVAQVAWLLPRWLMPALAGLLLVVAGATYERRLEEARRLKRAWQRLG</sequence>
<keyword evidence="1" id="KW-0812">Transmembrane</keyword>
<feature type="transmembrane region" description="Helical" evidence="1">
    <location>
        <begin position="265"/>
        <end position="284"/>
    </location>
</feature>
<evidence type="ECO:0000313" key="2">
    <source>
        <dbReference type="EMBL" id="QPP07261.1"/>
    </source>
</evidence>
<feature type="transmembrane region" description="Helical" evidence="1">
    <location>
        <begin position="125"/>
        <end position="147"/>
    </location>
</feature>
<feature type="transmembrane region" description="Helical" evidence="1">
    <location>
        <begin position="304"/>
        <end position="323"/>
    </location>
</feature>
<feature type="transmembrane region" description="Helical" evidence="1">
    <location>
        <begin position="642"/>
        <end position="663"/>
    </location>
</feature>
<feature type="transmembrane region" description="Helical" evidence="1">
    <location>
        <begin position="804"/>
        <end position="827"/>
    </location>
</feature>
<feature type="transmembrane region" description="Helical" evidence="1">
    <location>
        <begin position="614"/>
        <end position="630"/>
    </location>
</feature>
<feature type="transmembrane region" description="Helical" evidence="1">
    <location>
        <begin position="423"/>
        <end position="442"/>
    </location>
</feature>
<dbReference type="KEGG" id="sbat:G4Z16_13685"/>
<gene>
    <name evidence="2" type="ORF">G4Z16_13685</name>
</gene>
<feature type="transmembrane region" description="Helical" evidence="1">
    <location>
        <begin position="700"/>
        <end position="719"/>
    </location>
</feature>
<organism evidence="2 3">
    <name type="scientific">Streptomyces bathyalis</name>
    <dbReference type="NCBI Taxonomy" id="2710756"/>
    <lineage>
        <taxon>Bacteria</taxon>
        <taxon>Bacillati</taxon>
        <taxon>Actinomycetota</taxon>
        <taxon>Actinomycetes</taxon>
        <taxon>Kitasatosporales</taxon>
        <taxon>Streptomycetaceae</taxon>
        <taxon>Streptomyces</taxon>
    </lineage>
</organism>
<feature type="transmembrane region" description="Helical" evidence="1">
    <location>
        <begin position="833"/>
        <end position="852"/>
    </location>
</feature>
<feature type="transmembrane region" description="Helical" evidence="1">
    <location>
        <begin position="859"/>
        <end position="880"/>
    </location>
</feature>
<keyword evidence="1" id="KW-1133">Transmembrane helix</keyword>
<feature type="transmembrane region" description="Helical" evidence="1">
    <location>
        <begin position="239"/>
        <end position="259"/>
    </location>
</feature>
<feature type="transmembrane region" description="Helical" evidence="1">
    <location>
        <begin position="775"/>
        <end position="792"/>
    </location>
</feature>
<dbReference type="EMBL" id="CP048882">
    <property type="protein sequence ID" value="QPP07261.1"/>
    <property type="molecule type" value="Genomic_DNA"/>
</dbReference>
<feature type="transmembrane region" description="Helical" evidence="1">
    <location>
        <begin position="669"/>
        <end position="688"/>
    </location>
</feature>
<feature type="transmembrane region" description="Helical" evidence="1">
    <location>
        <begin position="211"/>
        <end position="232"/>
    </location>
</feature>
<protein>
    <submittedName>
        <fullName evidence="2">Uncharacterized protein</fullName>
    </submittedName>
</protein>
<feature type="transmembrane region" description="Helical" evidence="1">
    <location>
        <begin position="482"/>
        <end position="501"/>
    </location>
</feature>
<feature type="transmembrane region" description="Helical" evidence="1">
    <location>
        <begin position="394"/>
        <end position="411"/>
    </location>
</feature>
<feature type="transmembrane region" description="Helical" evidence="1">
    <location>
        <begin position="725"/>
        <end position="743"/>
    </location>
</feature>
<name>A0A7T1T6F9_9ACTN</name>
<dbReference type="InterPro" id="IPR058062">
    <property type="entry name" value="SCO7613_C"/>
</dbReference>
<feature type="transmembrane region" description="Helical" evidence="1">
    <location>
        <begin position="185"/>
        <end position="205"/>
    </location>
</feature>
<dbReference type="AlphaFoldDB" id="A0A7T1T6F9"/>
<keyword evidence="1" id="KW-0472">Membrane</keyword>
<dbReference type="RefSeq" id="WP_197351052.1">
    <property type="nucleotide sequence ID" value="NZ_CP048882.1"/>
</dbReference>
<evidence type="ECO:0000313" key="3">
    <source>
        <dbReference type="Proteomes" id="UP000595046"/>
    </source>
</evidence>
<dbReference type="NCBIfam" id="NF047321">
    <property type="entry name" value="SCO7613_CTERM"/>
    <property type="match status" value="1"/>
</dbReference>